<dbReference type="AlphaFoldDB" id="A0A3E3DVT0"/>
<dbReference type="Pfam" id="PF00230">
    <property type="entry name" value="MIP"/>
    <property type="match status" value="1"/>
</dbReference>
<feature type="transmembrane region" description="Helical" evidence="9">
    <location>
        <begin position="12"/>
        <end position="30"/>
    </location>
</feature>
<dbReference type="Gene3D" id="1.20.1080.10">
    <property type="entry name" value="Glycerol uptake facilitator protein"/>
    <property type="match status" value="1"/>
</dbReference>
<dbReference type="PROSITE" id="PS51257">
    <property type="entry name" value="PROKAR_LIPOPROTEIN"/>
    <property type="match status" value="1"/>
</dbReference>
<dbReference type="PRINTS" id="PR00783">
    <property type="entry name" value="MINTRINSICP"/>
</dbReference>
<comment type="caution">
    <text evidence="10">The sequence shown here is derived from an EMBL/GenBank/DDBJ whole genome shotgun (WGS) entry which is preliminary data.</text>
</comment>
<evidence type="ECO:0000313" key="10">
    <source>
        <dbReference type="EMBL" id="RGD73206.1"/>
    </source>
</evidence>
<gene>
    <name evidence="10" type="ORF">DW687_10710</name>
</gene>
<keyword evidence="6 9" id="KW-1133">Transmembrane helix</keyword>
<dbReference type="GO" id="GO:0005886">
    <property type="term" value="C:plasma membrane"/>
    <property type="evidence" value="ECO:0007669"/>
    <property type="project" value="UniProtKB-SubCell"/>
</dbReference>
<comment type="similarity">
    <text evidence="2 8">Belongs to the MIP/aquaporin (TC 1.A.8) family.</text>
</comment>
<dbReference type="RefSeq" id="WP_117532717.1">
    <property type="nucleotide sequence ID" value="NZ_QUSM01000007.1"/>
</dbReference>
<protein>
    <submittedName>
        <fullName evidence="10">MIP family channel protein</fullName>
    </submittedName>
</protein>
<evidence type="ECO:0000256" key="9">
    <source>
        <dbReference type="SAM" id="Phobius"/>
    </source>
</evidence>
<comment type="subcellular location">
    <subcellularLocation>
        <location evidence="1">Cell membrane</location>
        <topology evidence="1">Multi-pass membrane protein</topology>
    </subcellularLocation>
</comment>
<keyword evidence="3 8" id="KW-0813">Transport</keyword>
<organism evidence="10 11">
    <name type="scientific">Anaerofustis stercorihominis</name>
    <dbReference type="NCBI Taxonomy" id="214853"/>
    <lineage>
        <taxon>Bacteria</taxon>
        <taxon>Bacillati</taxon>
        <taxon>Bacillota</taxon>
        <taxon>Clostridia</taxon>
        <taxon>Eubacteriales</taxon>
        <taxon>Eubacteriaceae</taxon>
        <taxon>Anaerofustis</taxon>
    </lineage>
</organism>
<reference evidence="10 11" key="1">
    <citation type="submission" date="2018-08" db="EMBL/GenBank/DDBJ databases">
        <title>A genome reference for cultivated species of the human gut microbiota.</title>
        <authorList>
            <person name="Zou Y."/>
            <person name="Xue W."/>
            <person name="Luo G."/>
        </authorList>
    </citation>
    <scope>NUCLEOTIDE SEQUENCE [LARGE SCALE GENOMIC DNA]</scope>
    <source>
        <strain evidence="10 11">AM25-6</strain>
    </source>
</reference>
<dbReference type="GO" id="GO:0015250">
    <property type="term" value="F:water channel activity"/>
    <property type="evidence" value="ECO:0007669"/>
    <property type="project" value="TreeGrafter"/>
</dbReference>
<dbReference type="PANTHER" id="PTHR19139">
    <property type="entry name" value="AQUAPORIN TRANSPORTER"/>
    <property type="match status" value="1"/>
</dbReference>
<dbReference type="CDD" id="cd00333">
    <property type="entry name" value="MIP"/>
    <property type="match status" value="1"/>
</dbReference>
<feature type="transmembrane region" description="Helical" evidence="9">
    <location>
        <begin position="161"/>
        <end position="184"/>
    </location>
</feature>
<keyword evidence="5 8" id="KW-0812">Transmembrane</keyword>
<accession>A0A3E3DVT0</accession>
<keyword evidence="7 9" id="KW-0472">Membrane</keyword>
<dbReference type="InterPro" id="IPR034294">
    <property type="entry name" value="Aquaporin_transptr"/>
</dbReference>
<feature type="transmembrane region" description="Helical" evidence="9">
    <location>
        <begin position="36"/>
        <end position="57"/>
    </location>
</feature>
<feature type="transmembrane region" description="Helical" evidence="9">
    <location>
        <begin position="126"/>
        <end position="149"/>
    </location>
</feature>
<evidence type="ECO:0000256" key="1">
    <source>
        <dbReference type="ARBA" id="ARBA00004651"/>
    </source>
</evidence>
<sequence>MKKYLAEFIGTFVLVFFGCGTAVVLGGFTGGMGSGFLGVVAIALAFGLAIVAAAYAIGDISGCHVNPAVSLSMLITGRMNLNDFIGYVIAQVLGALAGSGVLYFITSASQGLRGFGANGYGELSGVGLNMIGALAVEVILTFVFIMTILRVTDNEKTSHMAGLIIGLTLTFVHIIGIPLTGTSVNPARSLAPAIFTGGAALSQVWLFILAPLVGGAIAAFVHKYLYSTEQ</sequence>
<dbReference type="InterPro" id="IPR022357">
    <property type="entry name" value="MIP_CS"/>
</dbReference>
<evidence type="ECO:0000256" key="3">
    <source>
        <dbReference type="ARBA" id="ARBA00022448"/>
    </source>
</evidence>
<keyword evidence="4" id="KW-1003">Cell membrane</keyword>
<dbReference type="InterPro" id="IPR000425">
    <property type="entry name" value="MIP"/>
</dbReference>
<feature type="transmembrane region" description="Helical" evidence="9">
    <location>
        <begin position="84"/>
        <end position="106"/>
    </location>
</feature>
<dbReference type="SUPFAM" id="SSF81338">
    <property type="entry name" value="Aquaporin-like"/>
    <property type="match status" value="1"/>
</dbReference>
<dbReference type="NCBIfam" id="TIGR00861">
    <property type="entry name" value="MIP"/>
    <property type="match status" value="1"/>
</dbReference>
<name>A0A3E3DVT0_9FIRM</name>
<evidence type="ECO:0000256" key="5">
    <source>
        <dbReference type="ARBA" id="ARBA00022692"/>
    </source>
</evidence>
<dbReference type="InterPro" id="IPR023271">
    <property type="entry name" value="Aquaporin-like"/>
</dbReference>
<dbReference type="PROSITE" id="PS00221">
    <property type="entry name" value="MIP"/>
    <property type="match status" value="1"/>
</dbReference>
<evidence type="ECO:0000256" key="8">
    <source>
        <dbReference type="RuleBase" id="RU000477"/>
    </source>
</evidence>
<proteinExistence type="inferred from homology"/>
<evidence type="ECO:0000256" key="7">
    <source>
        <dbReference type="ARBA" id="ARBA00023136"/>
    </source>
</evidence>
<evidence type="ECO:0000256" key="6">
    <source>
        <dbReference type="ARBA" id="ARBA00022989"/>
    </source>
</evidence>
<evidence type="ECO:0000256" key="2">
    <source>
        <dbReference type="ARBA" id="ARBA00006175"/>
    </source>
</evidence>
<dbReference type="EMBL" id="QUSM01000007">
    <property type="protein sequence ID" value="RGD73206.1"/>
    <property type="molecule type" value="Genomic_DNA"/>
</dbReference>
<dbReference type="Proteomes" id="UP000261212">
    <property type="component" value="Unassembled WGS sequence"/>
</dbReference>
<evidence type="ECO:0000313" key="11">
    <source>
        <dbReference type="Proteomes" id="UP000261212"/>
    </source>
</evidence>
<feature type="transmembrane region" description="Helical" evidence="9">
    <location>
        <begin position="204"/>
        <end position="226"/>
    </location>
</feature>
<dbReference type="PANTHER" id="PTHR19139:SF199">
    <property type="entry name" value="MIP17260P"/>
    <property type="match status" value="1"/>
</dbReference>
<evidence type="ECO:0000256" key="4">
    <source>
        <dbReference type="ARBA" id="ARBA00022475"/>
    </source>
</evidence>